<dbReference type="AlphaFoldDB" id="A0A5J5AG50"/>
<dbReference type="Pfam" id="PF01733">
    <property type="entry name" value="Nucleoside_tran"/>
    <property type="match status" value="1"/>
</dbReference>
<dbReference type="PIRSF" id="PIRSF016379">
    <property type="entry name" value="ENT"/>
    <property type="match status" value="1"/>
</dbReference>
<dbReference type="GO" id="GO:0005886">
    <property type="term" value="C:plasma membrane"/>
    <property type="evidence" value="ECO:0007669"/>
    <property type="project" value="TreeGrafter"/>
</dbReference>
<evidence type="ECO:0000256" key="7">
    <source>
        <dbReference type="ARBA" id="ARBA00044504"/>
    </source>
</evidence>
<dbReference type="InterPro" id="IPR002259">
    <property type="entry name" value="Eqnu_transpt"/>
</dbReference>
<reference evidence="10 11" key="1">
    <citation type="submission" date="2019-09" db="EMBL/GenBank/DDBJ databases">
        <title>A chromosome-level genome assembly of the Chinese tupelo Nyssa sinensis.</title>
        <authorList>
            <person name="Yang X."/>
            <person name="Kang M."/>
            <person name="Yang Y."/>
            <person name="Xiong H."/>
            <person name="Wang M."/>
            <person name="Zhang Z."/>
            <person name="Wang Z."/>
            <person name="Wu H."/>
            <person name="Ma T."/>
            <person name="Liu J."/>
            <person name="Xi Z."/>
        </authorList>
    </citation>
    <scope>NUCLEOTIDE SEQUENCE [LARGE SCALE GENOMIC DNA]</scope>
    <source>
        <strain evidence="10">J267</strain>
        <tissue evidence="10">Leaf</tissue>
    </source>
</reference>
<keyword evidence="3" id="KW-0813">Transport</keyword>
<feature type="transmembrane region" description="Helical" evidence="9">
    <location>
        <begin position="366"/>
        <end position="388"/>
    </location>
</feature>
<feature type="transmembrane region" description="Helical" evidence="9">
    <location>
        <begin position="305"/>
        <end position="329"/>
    </location>
</feature>
<dbReference type="SUPFAM" id="SSF103473">
    <property type="entry name" value="MFS general substrate transporter"/>
    <property type="match status" value="1"/>
</dbReference>
<proteinExistence type="inferred from homology"/>
<dbReference type="Proteomes" id="UP000325577">
    <property type="component" value="Linkage Group LG20"/>
</dbReference>
<dbReference type="GO" id="GO:0005337">
    <property type="term" value="F:nucleoside transmembrane transporter activity"/>
    <property type="evidence" value="ECO:0007669"/>
    <property type="project" value="InterPro"/>
</dbReference>
<evidence type="ECO:0000256" key="4">
    <source>
        <dbReference type="ARBA" id="ARBA00022692"/>
    </source>
</evidence>
<evidence type="ECO:0000256" key="2">
    <source>
        <dbReference type="ARBA" id="ARBA00007965"/>
    </source>
</evidence>
<keyword evidence="6 9" id="KW-0472">Membrane</keyword>
<feature type="transmembrane region" description="Helical" evidence="9">
    <location>
        <begin position="335"/>
        <end position="354"/>
    </location>
</feature>
<evidence type="ECO:0000256" key="8">
    <source>
        <dbReference type="SAM" id="MobiDB-lite"/>
    </source>
</evidence>
<evidence type="ECO:0008006" key="12">
    <source>
        <dbReference type="Google" id="ProtNLM"/>
    </source>
</evidence>
<evidence type="ECO:0000313" key="10">
    <source>
        <dbReference type="EMBL" id="KAA8529560.1"/>
    </source>
</evidence>
<accession>A0A5J5AG50</accession>
<evidence type="ECO:0000256" key="5">
    <source>
        <dbReference type="ARBA" id="ARBA00022989"/>
    </source>
</evidence>
<evidence type="ECO:0000256" key="1">
    <source>
        <dbReference type="ARBA" id="ARBA00004141"/>
    </source>
</evidence>
<feature type="transmembrane region" description="Helical" evidence="9">
    <location>
        <begin position="273"/>
        <end position="293"/>
    </location>
</feature>
<feature type="transmembrane region" description="Helical" evidence="9">
    <location>
        <begin position="41"/>
        <end position="65"/>
    </location>
</feature>
<protein>
    <recommendedName>
        <fullName evidence="12">Equilibrative nucleoside transporter 1</fullName>
    </recommendedName>
</protein>
<dbReference type="InterPro" id="IPR036259">
    <property type="entry name" value="MFS_trans_sf"/>
</dbReference>
<keyword evidence="4 9" id="KW-0812">Transmembrane</keyword>
<comment type="subcellular location">
    <subcellularLocation>
        <location evidence="1">Membrane</location>
        <topology evidence="1">Multi-pass membrane protein</topology>
    </subcellularLocation>
</comment>
<feature type="transmembrane region" description="Helical" evidence="9">
    <location>
        <begin position="132"/>
        <end position="150"/>
    </location>
</feature>
<evidence type="ECO:0000313" key="11">
    <source>
        <dbReference type="Proteomes" id="UP000325577"/>
    </source>
</evidence>
<sequence>MGFPGAVASGSDGGDSESSMLLNTNNPDNSKIPKDTFHLTYIIYFTLGAGYLLPWNAFVTAVDYFSYLYPDASVDRVFAVVYMVVGLISLLFILAYSNKLDSFVRINVGLGLFVVSLLVVPVMDATYIKGQIGMYAGFYVTVAAVALSGFADALAQGGIVGAAGELPERYMQAVVAGTAASGVLVSFLRIVTKAVYSQDSHGLRQSANLYFIVSIAIMIICVVFYNMTHRLPVIKYYNDLKTRAVNEEKEEKGVLAGALWRSTLWDIVGRVKWYGFAILIIYVVTLSIFPGYITEDVHSQILKDWYPILLITGYNVFDLVGKCLTAVYLLENAKVAIGASFARLLFLPLFFGCLHGPEFFRTEIPVTVLTCLLGLTNGYLTSVLMILAPKIVQLQHAETTGIVIVLFLVVGLAVGSIVSWFWVI</sequence>
<gene>
    <name evidence="10" type="ORF">F0562_033641</name>
</gene>
<comment type="similarity">
    <text evidence="2">Belongs to the SLC29A/ENT transporter (TC 2.A.57) family.</text>
</comment>
<evidence type="ECO:0000256" key="6">
    <source>
        <dbReference type="ARBA" id="ARBA00023136"/>
    </source>
</evidence>
<feature type="transmembrane region" description="Helical" evidence="9">
    <location>
        <begin position="102"/>
        <end position="120"/>
    </location>
</feature>
<feature type="region of interest" description="Disordered" evidence="8">
    <location>
        <begin position="1"/>
        <end position="20"/>
    </location>
</feature>
<feature type="transmembrane region" description="Helical" evidence="9">
    <location>
        <begin position="209"/>
        <end position="227"/>
    </location>
</feature>
<evidence type="ECO:0000256" key="9">
    <source>
        <dbReference type="SAM" id="Phobius"/>
    </source>
</evidence>
<keyword evidence="11" id="KW-1185">Reference proteome</keyword>
<feature type="transmembrane region" description="Helical" evidence="9">
    <location>
        <begin position="400"/>
        <end position="423"/>
    </location>
</feature>
<dbReference type="OrthoDB" id="1856718at2759"/>
<name>A0A5J5AG50_9ASTE</name>
<dbReference type="PANTHER" id="PTHR10332:SF10">
    <property type="entry name" value="EQUILIBRATIVE NUCLEOSIDE TRANSPORTER 4"/>
    <property type="match status" value="1"/>
</dbReference>
<comment type="similarity">
    <text evidence="7">Belongs to the major facilitator superfamily. Phosphate:H(+) symporter (TC 2.A.1.9) family.</text>
</comment>
<organism evidence="10 11">
    <name type="scientific">Nyssa sinensis</name>
    <dbReference type="NCBI Taxonomy" id="561372"/>
    <lineage>
        <taxon>Eukaryota</taxon>
        <taxon>Viridiplantae</taxon>
        <taxon>Streptophyta</taxon>
        <taxon>Embryophyta</taxon>
        <taxon>Tracheophyta</taxon>
        <taxon>Spermatophyta</taxon>
        <taxon>Magnoliopsida</taxon>
        <taxon>eudicotyledons</taxon>
        <taxon>Gunneridae</taxon>
        <taxon>Pentapetalae</taxon>
        <taxon>asterids</taxon>
        <taxon>Cornales</taxon>
        <taxon>Nyssaceae</taxon>
        <taxon>Nyssa</taxon>
    </lineage>
</organism>
<feature type="transmembrane region" description="Helical" evidence="9">
    <location>
        <begin position="77"/>
        <end position="96"/>
    </location>
</feature>
<dbReference type="PANTHER" id="PTHR10332">
    <property type="entry name" value="EQUILIBRATIVE NUCLEOSIDE TRANSPORTER"/>
    <property type="match status" value="1"/>
</dbReference>
<evidence type="ECO:0000256" key="3">
    <source>
        <dbReference type="ARBA" id="ARBA00022448"/>
    </source>
</evidence>
<feature type="transmembrane region" description="Helical" evidence="9">
    <location>
        <begin position="170"/>
        <end position="188"/>
    </location>
</feature>
<dbReference type="EMBL" id="CM018044">
    <property type="protein sequence ID" value="KAA8529560.1"/>
    <property type="molecule type" value="Genomic_DNA"/>
</dbReference>
<keyword evidence="5 9" id="KW-1133">Transmembrane helix</keyword>